<dbReference type="SUPFAM" id="SSF81606">
    <property type="entry name" value="PP2C-like"/>
    <property type="match status" value="1"/>
</dbReference>
<keyword evidence="2" id="KW-1185">Reference proteome</keyword>
<comment type="caution">
    <text evidence="1">The sequence shown here is derived from an EMBL/GenBank/DDBJ whole genome shotgun (WGS) entry which is preliminary data.</text>
</comment>
<dbReference type="Proteomes" id="UP000654345">
    <property type="component" value="Unassembled WGS sequence"/>
</dbReference>
<evidence type="ECO:0000313" key="1">
    <source>
        <dbReference type="EMBL" id="GHO53560.1"/>
    </source>
</evidence>
<gene>
    <name evidence="1" type="ORF">KSB_20350</name>
</gene>
<evidence type="ECO:0000313" key="2">
    <source>
        <dbReference type="Proteomes" id="UP000654345"/>
    </source>
</evidence>
<accession>A0ABQ3UMF1</accession>
<reference evidence="1 2" key="1">
    <citation type="journal article" date="2021" name="Int. J. Syst. Evol. Microbiol.">
        <title>Reticulibacter mediterranei gen. nov., sp. nov., within the new family Reticulibacteraceae fam. nov., and Ktedonospora formicarum gen. nov., sp. nov., Ktedonobacter robiniae sp. nov., Dictyobacter formicarum sp. nov. and Dictyobacter arantiisoli sp. nov., belonging to the class Ktedonobacteria.</title>
        <authorList>
            <person name="Yabe S."/>
            <person name="Zheng Y."/>
            <person name="Wang C.M."/>
            <person name="Sakai Y."/>
            <person name="Abe K."/>
            <person name="Yokota A."/>
            <person name="Donadio S."/>
            <person name="Cavaletti L."/>
            <person name="Monciardini P."/>
        </authorList>
    </citation>
    <scope>NUCLEOTIDE SEQUENCE [LARGE SCALE GENOMIC DNA]</scope>
    <source>
        <strain evidence="1 2">SOSP1-30</strain>
    </source>
</reference>
<dbReference type="InterPro" id="IPR036457">
    <property type="entry name" value="PPM-type-like_dom_sf"/>
</dbReference>
<dbReference type="Gene3D" id="3.60.40.10">
    <property type="entry name" value="PPM-type phosphatase domain"/>
    <property type="match status" value="1"/>
</dbReference>
<dbReference type="EMBL" id="BNJG01000001">
    <property type="protein sequence ID" value="GHO53560.1"/>
    <property type="molecule type" value="Genomic_DNA"/>
</dbReference>
<proteinExistence type="predicted"/>
<organism evidence="1 2">
    <name type="scientific">Ktedonobacter robiniae</name>
    <dbReference type="NCBI Taxonomy" id="2778365"/>
    <lineage>
        <taxon>Bacteria</taxon>
        <taxon>Bacillati</taxon>
        <taxon>Chloroflexota</taxon>
        <taxon>Ktedonobacteria</taxon>
        <taxon>Ktedonobacterales</taxon>
        <taxon>Ktedonobacteraceae</taxon>
        <taxon>Ktedonobacter</taxon>
    </lineage>
</organism>
<dbReference type="RefSeq" id="WP_201370375.1">
    <property type="nucleotide sequence ID" value="NZ_BNJG01000001.1"/>
</dbReference>
<name>A0ABQ3UMF1_9CHLR</name>
<protein>
    <submittedName>
        <fullName evidence="1">Protein phosphatase</fullName>
    </submittedName>
</protein>
<sequence>MKRLLAQKQVESLRWLGSEAMYLDTPNVTTCGHVTIGRYGGRTSSGAHKNEDGAFLCCVGDSSWEFAALIDGHTTAQSTELLVNLFADMQETVNSLMQQPAATAFPALQQQVHQALSAPAFVKRCRSLQGEASCLVCARKEQFLWWLCIGDCVVYLLHPDLARLGQFALNRRSFFEWVGHVNTFDLPIPCYATGTRQLRPGRNRILMLTDGLLEFGQHPFENPWYLYDHFTQKRQVGPLDLRPLARDALTRVHEEGGLDSATLLLWDCETPQATS</sequence>